<feature type="transmembrane region" description="Helical" evidence="6">
    <location>
        <begin position="394"/>
        <end position="415"/>
    </location>
</feature>
<dbReference type="Proteomes" id="UP000295573">
    <property type="component" value="Unassembled WGS sequence"/>
</dbReference>
<feature type="transmembrane region" description="Helical" evidence="6">
    <location>
        <begin position="47"/>
        <end position="66"/>
    </location>
</feature>
<dbReference type="GO" id="GO:0022857">
    <property type="term" value="F:transmembrane transporter activity"/>
    <property type="evidence" value="ECO:0007669"/>
    <property type="project" value="InterPro"/>
</dbReference>
<accession>A0A4R2IQ95</accession>
<feature type="transmembrane region" description="Helical" evidence="6">
    <location>
        <begin position="300"/>
        <end position="320"/>
    </location>
</feature>
<feature type="transmembrane region" description="Helical" evidence="6">
    <location>
        <begin position="332"/>
        <end position="352"/>
    </location>
</feature>
<evidence type="ECO:0000256" key="3">
    <source>
        <dbReference type="ARBA" id="ARBA00022692"/>
    </source>
</evidence>
<dbReference type="GO" id="GO:0005886">
    <property type="term" value="C:plasma membrane"/>
    <property type="evidence" value="ECO:0007669"/>
    <property type="project" value="UniProtKB-SubCell"/>
</dbReference>
<dbReference type="EMBL" id="SLWR01000005">
    <property type="protein sequence ID" value="TCO47453.1"/>
    <property type="molecule type" value="Genomic_DNA"/>
</dbReference>
<gene>
    <name evidence="8" type="ORF">EV646_1052</name>
</gene>
<protein>
    <submittedName>
        <fullName evidence="8">MFS transporter</fullName>
    </submittedName>
</protein>
<feature type="transmembrane region" description="Helical" evidence="6">
    <location>
        <begin position="358"/>
        <end position="382"/>
    </location>
</feature>
<keyword evidence="4 6" id="KW-1133">Transmembrane helix</keyword>
<feature type="transmembrane region" description="Helical" evidence="6">
    <location>
        <begin position="266"/>
        <end position="288"/>
    </location>
</feature>
<comment type="caution">
    <text evidence="8">The sequence shown here is derived from an EMBL/GenBank/DDBJ whole genome shotgun (WGS) entry which is preliminary data.</text>
</comment>
<feature type="transmembrane region" description="Helical" evidence="6">
    <location>
        <begin position="135"/>
        <end position="154"/>
    </location>
</feature>
<evidence type="ECO:0000256" key="4">
    <source>
        <dbReference type="ARBA" id="ARBA00022989"/>
    </source>
</evidence>
<evidence type="ECO:0000256" key="1">
    <source>
        <dbReference type="ARBA" id="ARBA00004651"/>
    </source>
</evidence>
<dbReference type="PANTHER" id="PTHR42718">
    <property type="entry name" value="MAJOR FACILITATOR SUPERFAMILY MULTIDRUG TRANSPORTER MFSC"/>
    <property type="match status" value="1"/>
</dbReference>
<comment type="subcellular location">
    <subcellularLocation>
        <location evidence="1">Cell membrane</location>
        <topology evidence="1">Multi-pass membrane protein</topology>
    </subcellularLocation>
</comment>
<dbReference type="SUPFAM" id="SSF103473">
    <property type="entry name" value="MFS general substrate transporter"/>
    <property type="match status" value="1"/>
</dbReference>
<proteinExistence type="predicted"/>
<feature type="transmembrane region" description="Helical" evidence="6">
    <location>
        <begin position="12"/>
        <end position="35"/>
    </location>
</feature>
<feature type="transmembrane region" description="Helical" evidence="6">
    <location>
        <begin position="198"/>
        <end position="215"/>
    </location>
</feature>
<evidence type="ECO:0000313" key="8">
    <source>
        <dbReference type="EMBL" id="TCO47453.1"/>
    </source>
</evidence>
<reference evidence="8 9" key="1">
    <citation type="journal article" date="2015" name="Stand. Genomic Sci.">
        <title>Genomic Encyclopedia of Bacterial and Archaeal Type Strains, Phase III: the genomes of soil and plant-associated and newly described type strains.</title>
        <authorList>
            <person name="Whitman W.B."/>
            <person name="Woyke T."/>
            <person name="Klenk H.P."/>
            <person name="Zhou Y."/>
            <person name="Lilburn T.G."/>
            <person name="Beck B.J."/>
            <person name="De Vos P."/>
            <person name="Vandamme P."/>
            <person name="Eisen J.A."/>
            <person name="Garrity G."/>
            <person name="Hugenholtz P."/>
            <person name="Kyrpides N.C."/>
        </authorList>
    </citation>
    <scope>NUCLEOTIDE SEQUENCE [LARGE SCALE GENOMIC DNA]</scope>
    <source>
        <strain evidence="8 9">VKM Ac-2541</strain>
    </source>
</reference>
<feature type="transmembrane region" description="Helical" evidence="6">
    <location>
        <begin position="103"/>
        <end position="123"/>
    </location>
</feature>
<feature type="domain" description="Major facilitator superfamily (MFS) profile" evidence="7">
    <location>
        <begin position="12"/>
        <end position="456"/>
    </location>
</feature>
<dbReference type="InterPro" id="IPR011701">
    <property type="entry name" value="MFS"/>
</dbReference>
<dbReference type="PROSITE" id="PS50850">
    <property type="entry name" value="MFS"/>
    <property type="match status" value="1"/>
</dbReference>
<dbReference type="Pfam" id="PF07690">
    <property type="entry name" value="MFS_1"/>
    <property type="match status" value="1"/>
</dbReference>
<dbReference type="InterPro" id="IPR036259">
    <property type="entry name" value="MFS_trans_sf"/>
</dbReference>
<keyword evidence="5 6" id="KW-0472">Membrane</keyword>
<keyword evidence="3 6" id="KW-0812">Transmembrane</keyword>
<evidence type="ECO:0000313" key="9">
    <source>
        <dbReference type="Proteomes" id="UP000295573"/>
    </source>
</evidence>
<evidence type="ECO:0000256" key="6">
    <source>
        <dbReference type="SAM" id="Phobius"/>
    </source>
</evidence>
<feature type="transmembrane region" description="Helical" evidence="6">
    <location>
        <begin position="78"/>
        <end position="97"/>
    </location>
</feature>
<dbReference type="InterPro" id="IPR020846">
    <property type="entry name" value="MFS_dom"/>
</dbReference>
<feature type="transmembrane region" description="Helical" evidence="6">
    <location>
        <begin position="166"/>
        <end position="186"/>
    </location>
</feature>
<keyword evidence="2" id="KW-0813">Transport</keyword>
<feature type="transmembrane region" description="Helical" evidence="6">
    <location>
        <begin position="427"/>
        <end position="449"/>
    </location>
</feature>
<dbReference type="PANTHER" id="PTHR42718:SF9">
    <property type="entry name" value="MAJOR FACILITATOR SUPERFAMILY MULTIDRUG TRANSPORTER MFSC"/>
    <property type="match status" value="1"/>
</dbReference>
<dbReference type="AlphaFoldDB" id="A0A4R2IQ95"/>
<feature type="transmembrane region" description="Helical" evidence="6">
    <location>
        <begin position="227"/>
        <end position="245"/>
    </location>
</feature>
<organism evidence="8 9">
    <name type="scientific">Kribbella antiqua</name>
    <dbReference type="NCBI Taxonomy" id="2512217"/>
    <lineage>
        <taxon>Bacteria</taxon>
        <taxon>Bacillati</taxon>
        <taxon>Actinomycetota</taxon>
        <taxon>Actinomycetes</taxon>
        <taxon>Propionibacteriales</taxon>
        <taxon>Kribbellaceae</taxon>
        <taxon>Kribbella</taxon>
    </lineage>
</organism>
<keyword evidence="9" id="KW-1185">Reference proteome</keyword>
<evidence type="ECO:0000259" key="7">
    <source>
        <dbReference type="PROSITE" id="PS50850"/>
    </source>
</evidence>
<name>A0A4R2IQ95_9ACTN</name>
<sequence length="456" mass="46456">MPMNTATGTRFLIPVVVFVGLVVAVVGSLGAPLITAVAQQYDVSLAAAQWTLTIALLSGALATPLLGRLGSGPRRRTVVLAALGVGVAGSVLTVIPLPFALLLIGRAGQGVGLSLTPLMMATARDHLDEAQSGSTIALLSVASTAGIGVGYPLAGLLTDLAGIRAAYALGLVVTVAALGAAIVVLPQAPARSSARVDVRGAVLLTVALLALLLVISQTTLWRQHATAAAAVLVVSLLLLAVWAVLEARTVKPLVDVRLLRHPAVAAANLAMLTGGVGMYLLLSLITRYVQTPTTFGLDTFQAGLVLVPFSLLGFTAGKLAPRLRTKLSARTLLAASTTVVLAAFLLFALARGHLAEPVIAMSILGFGVGAFSAAMPAVILAVTPKAETASAMSVNQVVRSVGFSIGSALGGLILASHTTNVFPRESGYTTAAWTGAVITVATLLTIASLKSRFARR</sequence>
<evidence type="ECO:0000256" key="5">
    <source>
        <dbReference type="ARBA" id="ARBA00023136"/>
    </source>
</evidence>
<evidence type="ECO:0000256" key="2">
    <source>
        <dbReference type="ARBA" id="ARBA00022448"/>
    </source>
</evidence>
<dbReference type="Gene3D" id="1.20.1250.20">
    <property type="entry name" value="MFS general substrate transporter like domains"/>
    <property type="match status" value="1"/>
</dbReference>